<keyword evidence="3" id="KW-1185">Reference proteome</keyword>
<accession>A0A1R3JLP3</accession>
<dbReference type="AlphaFoldDB" id="A0A1R3JLP3"/>
<evidence type="ECO:0000256" key="1">
    <source>
        <dbReference type="SAM" id="MobiDB-lite"/>
    </source>
</evidence>
<comment type="caution">
    <text evidence="2">The sequence shown here is derived from an EMBL/GenBank/DDBJ whole genome shotgun (WGS) entry which is preliminary data.</text>
</comment>
<evidence type="ECO:0000313" key="2">
    <source>
        <dbReference type="EMBL" id="OMO95772.1"/>
    </source>
</evidence>
<proteinExistence type="predicted"/>
<protein>
    <submittedName>
        <fullName evidence="2">Uncharacterized protein</fullName>
    </submittedName>
</protein>
<dbReference type="EMBL" id="AWWV01007590">
    <property type="protein sequence ID" value="OMO95772.1"/>
    <property type="molecule type" value="Genomic_DNA"/>
</dbReference>
<sequence>MEGQRLFFLIFRSDHRNLHRDYHSPPSDSIQGHRRSSTELF</sequence>
<reference evidence="2 3" key="1">
    <citation type="submission" date="2013-09" db="EMBL/GenBank/DDBJ databases">
        <title>Corchorus capsularis genome sequencing.</title>
        <authorList>
            <person name="Alam M."/>
            <person name="Haque M.S."/>
            <person name="Islam M.S."/>
            <person name="Emdad E.M."/>
            <person name="Islam M.M."/>
            <person name="Ahmed B."/>
            <person name="Halim A."/>
            <person name="Hossen Q.M.M."/>
            <person name="Hossain M.Z."/>
            <person name="Ahmed R."/>
            <person name="Khan M.M."/>
            <person name="Islam R."/>
            <person name="Rashid M.M."/>
            <person name="Khan S.A."/>
            <person name="Rahman M.S."/>
            <person name="Alam M."/>
        </authorList>
    </citation>
    <scope>NUCLEOTIDE SEQUENCE [LARGE SCALE GENOMIC DNA]</scope>
    <source>
        <strain evidence="3">cv. CVL-1</strain>
        <tissue evidence="2">Whole seedling</tissue>
    </source>
</reference>
<gene>
    <name evidence="2" type="ORF">CCACVL1_05246</name>
</gene>
<name>A0A1R3JLP3_COCAP</name>
<dbReference type="Proteomes" id="UP000188268">
    <property type="component" value="Unassembled WGS sequence"/>
</dbReference>
<evidence type="ECO:0000313" key="3">
    <source>
        <dbReference type="Proteomes" id="UP000188268"/>
    </source>
</evidence>
<organism evidence="2 3">
    <name type="scientific">Corchorus capsularis</name>
    <name type="common">Jute</name>
    <dbReference type="NCBI Taxonomy" id="210143"/>
    <lineage>
        <taxon>Eukaryota</taxon>
        <taxon>Viridiplantae</taxon>
        <taxon>Streptophyta</taxon>
        <taxon>Embryophyta</taxon>
        <taxon>Tracheophyta</taxon>
        <taxon>Spermatophyta</taxon>
        <taxon>Magnoliopsida</taxon>
        <taxon>eudicotyledons</taxon>
        <taxon>Gunneridae</taxon>
        <taxon>Pentapetalae</taxon>
        <taxon>rosids</taxon>
        <taxon>malvids</taxon>
        <taxon>Malvales</taxon>
        <taxon>Malvaceae</taxon>
        <taxon>Grewioideae</taxon>
        <taxon>Apeibeae</taxon>
        <taxon>Corchorus</taxon>
    </lineage>
</organism>
<dbReference type="Gramene" id="OMO95772">
    <property type="protein sequence ID" value="OMO95772"/>
    <property type="gene ID" value="CCACVL1_05246"/>
</dbReference>
<feature type="region of interest" description="Disordered" evidence="1">
    <location>
        <begin position="18"/>
        <end position="41"/>
    </location>
</feature>